<accession>A0AAV8XIP2</accession>
<name>A0AAV8XIP2_9CUCU</name>
<dbReference type="Proteomes" id="UP001162162">
    <property type="component" value="Unassembled WGS sequence"/>
</dbReference>
<feature type="compositionally biased region" description="Pro residues" evidence="1">
    <location>
        <begin position="274"/>
        <end position="292"/>
    </location>
</feature>
<evidence type="ECO:0008006" key="4">
    <source>
        <dbReference type="Google" id="ProtNLM"/>
    </source>
</evidence>
<sequence length="407" mass="45739">MYHFPQNQWQNQQGHDNWYSQPHQQYQPVPKQEPHSQPQQQNYWQESYNPQVMGYNQSLQHQQYGHGQQYQNQTGYYQNNSGYDSRQTYGNLQYNQQYNQNNAAPRQPTDGASERGGLMELGVGGMKIIRIVSNVGDAFSNEESWNWGLEDTKSNADPIQNPPKKDEPDVNELFPKVGKNATRPVKTENNPDSVKPLPQDLLKMSQESSDDILHTSESDKSHMMSRSSTISHSPLSGQEPSSSHNLEEATIKNEASYDDLASNHQRAAPVKLTPTPPPPKNTQTPPLMPPPQGSLDDLKNPYKRSTGLSHKAANKFRASNTTPPDNRQFQSSFHSQQVNLETLPDNSEQPDPMPSQPVQKHKPVAQWPDNNEAPINDRNQYLETGQLSGAALQDYNIGGGHGPQAGR</sequence>
<feature type="compositionally biased region" description="Polar residues" evidence="1">
    <location>
        <begin position="1"/>
        <end position="27"/>
    </location>
</feature>
<evidence type="ECO:0000256" key="1">
    <source>
        <dbReference type="SAM" id="MobiDB-lite"/>
    </source>
</evidence>
<protein>
    <recommendedName>
        <fullName evidence="4">Enamelin</fullName>
    </recommendedName>
</protein>
<feature type="compositionally biased region" description="Polar residues" evidence="1">
    <location>
        <begin position="224"/>
        <end position="244"/>
    </location>
</feature>
<organism evidence="2 3">
    <name type="scientific">Aromia moschata</name>
    <dbReference type="NCBI Taxonomy" id="1265417"/>
    <lineage>
        <taxon>Eukaryota</taxon>
        <taxon>Metazoa</taxon>
        <taxon>Ecdysozoa</taxon>
        <taxon>Arthropoda</taxon>
        <taxon>Hexapoda</taxon>
        <taxon>Insecta</taxon>
        <taxon>Pterygota</taxon>
        <taxon>Neoptera</taxon>
        <taxon>Endopterygota</taxon>
        <taxon>Coleoptera</taxon>
        <taxon>Polyphaga</taxon>
        <taxon>Cucujiformia</taxon>
        <taxon>Chrysomeloidea</taxon>
        <taxon>Cerambycidae</taxon>
        <taxon>Cerambycinae</taxon>
        <taxon>Callichromatini</taxon>
        <taxon>Aromia</taxon>
    </lineage>
</organism>
<evidence type="ECO:0000313" key="2">
    <source>
        <dbReference type="EMBL" id="KAJ8938477.1"/>
    </source>
</evidence>
<feature type="compositionally biased region" description="Basic and acidic residues" evidence="1">
    <location>
        <begin position="211"/>
        <end position="222"/>
    </location>
</feature>
<comment type="caution">
    <text evidence="2">The sequence shown here is derived from an EMBL/GenBank/DDBJ whole genome shotgun (WGS) entry which is preliminary data.</text>
</comment>
<feature type="region of interest" description="Disordered" evidence="1">
    <location>
        <begin position="63"/>
        <end position="88"/>
    </location>
</feature>
<feature type="region of interest" description="Disordered" evidence="1">
    <location>
        <begin position="149"/>
        <end position="387"/>
    </location>
</feature>
<feature type="compositionally biased region" description="Polar residues" evidence="1">
    <location>
        <begin position="377"/>
        <end position="387"/>
    </location>
</feature>
<reference evidence="2" key="1">
    <citation type="journal article" date="2023" name="Insect Mol. Biol.">
        <title>Genome sequencing provides insights into the evolution of gene families encoding plant cell wall-degrading enzymes in longhorned beetles.</title>
        <authorList>
            <person name="Shin N.R."/>
            <person name="Okamura Y."/>
            <person name="Kirsch R."/>
            <person name="Pauchet Y."/>
        </authorList>
    </citation>
    <scope>NUCLEOTIDE SEQUENCE</scope>
    <source>
        <strain evidence="2">AMC_N1</strain>
    </source>
</reference>
<evidence type="ECO:0000313" key="3">
    <source>
        <dbReference type="Proteomes" id="UP001162162"/>
    </source>
</evidence>
<dbReference type="EMBL" id="JAPWTK010000556">
    <property type="protein sequence ID" value="KAJ8938477.1"/>
    <property type="molecule type" value="Genomic_DNA"/>
</dbReference>
<dbReference type="AlphaFoldDB" id="A0AAV8XIP2"/>
<keyword evidence="3" id="KW-1185">Reference proteome</keyword>
<feature type="region of interest" description="Disordered" evidence="1">
    <location>
        <begin position="1"/>
        <end position="41"/>
    </location>
</feature>
<proteinExistence type="predicted"/>
<gene>
    <name evidence="2" type="ORF">NQ318_004117</name>
</gene>
<feature type="compositionally biased region" description="Polar residues" evidence="1">
    <location>
        <begin position="317"/>
        <end position="349"/>
    </location>
</feature>